<dbReference type="PROSITE" id="PS00411">
    <property type="entry name" value="KINESIN_MOTOR_1"/>
    <property type="match status" value="1"/>
</dbReference>
<evidence type="ECO:0000256" key="5">
    <source>
        <dbReference type="ARBA" id="ARBA00022840"/>
    </source>
</evidence>
<evidence type="ECO:0000256" key="1">
    <source>
        <dbReference type="ARBA" id="ARBA00004245"/>
    </source>
</evidence>
<keyword evidence="5 9" id="KW-0067">ATP-binding</keyword>
<feature type="coiled-coil region" evidence="11">
    <location>
        <begin position="607"/>
        <end position="644"/>
    </location>
</feature>
<dbReference type="GO" id="GO:0005874">
    <property type="term" value="C:microtubule"/>
    <property type="evidence" value="ECO:0007669"/>
    <property type="project" value="UniProtKB-KW"/>
</dbReference>
<proteinExistence type="inferred from homology"/>
<evidence type="ECO:0000256" key="8">
    <source>
        <dbReference type="ARBA" id="ARBA00023212"/>
    </source>
</evidence>
<feature type="binding site" evidence="9">
    <location>
        <begin position="89"/>
        <end position="96"/>
    </location>
    <ligand>
        <name>ATP</name>
        <dbReference type="ChEBI" id="CHEBI:30616"/>
    </ligand>
</feature>
<dbReference type="InterPro" id="IPR019821">
    <property type="entry name" value="Kinesin_motor_CS"/>
</dbReference>
<dbReference type="SMART" id="SM00129">
    <property type="entry name" value="KISc"/>
    <property type="match status" value="1"/>
</dbReference>
<dbReference type="Pfam" id="PF00225">
    <property type="entry name" value="Kinesin"/>
    <property type="match status" value="1"/>
</dbReference>
<comment type="similarity">
    <text evidence="9 10">Belongs to the TRAFAC class myosin-kinesin ATPase superfamily. Kinesin family.</text>
</comment>
<dbReference type="GO" id="GO:0005524">
    <property type="term" value="F:ATP binding"/>
    <property type="evidence" value="ECO:0007669"/>
    <property type="project" value="UniProtKB-UniRule"/>
</dbReference>
<keyword evidence="6 11" id="KW-0175">Coiled coil</keyword>
<feature type="region of interest" description="Disordered" evidence="12">
    <location>
        <begin position="815"/>
        <end position="867"/>
    </location>
</feature>
<feature type="domain" description="Kinesin motor" evidence="13">
    <location>
        <begin position="4"/>
        <end position="333"/>
    </location>
</feature>
<dbReference type="PANTHER" id="PTHR47969:SF21">
    <property type="entry name" value="KINESIN-LIKE PROTEIN"/>
    <property type="match status" value="1"/>
</dbReference>
<organism evidence="14 15">
    <name type="scientific">Acanthaster planci</name>
    <name type="common">Crown-of-thorns starfish</name>
    <dbReference type="NCBI Taxonomy" id="133434"/>
    <lineage>
        <taxon>Eukaryota</taxon>
        <taxon>Metazoa</taxon>
        <taxon>Echinodermata</taxon>
        <taxon>Eleutherozoa</taxon>
        <taxon>Asterozoa</taxon>
        <taxon>Asteroidea</taxon>
        <taxon>Valvatacea</taxon>
        <taxon>Valvatida</taxon>
        <taxon>Acanthasteridae</taxon>
        <taxon>Acanthaster</taxon>
    </lineage>
</organism>
<dbReference type="Gene3D" id="3.40.850.10">
    <property type="entry name" value="Kinesin motor domain"/>
    <property type="match status" value="1"/>
</dbReference>
<dbReference type="PRINTS" id="PR00380">
    <property type="entry name" value="KINESINHEAVY"/>
</dbReference>
<sequence>MAEAVKVIVRCRPMNEREKSLGCSVVVQMEGGRGYCSIQKPKSKDPPKSFTFDGAYYTDSTTETIYNDIGYPLVDGVLEGYNGTIFAYGQTGCGKSFSMQGITDPPTQRGIIPRAFEHIFENIQVTEGVKFLVRASYLEIYNEDIRDLLGKDHKSKLELKEHPDRGVYVKDLTMHIVHNTRECEHIMDLGWKNRSTGATLMNADSSRSHSIFTIHIERCDVDDSGEDHLRAGKLNLVDLAGSERQAKTGATGDRLKEATKINLSLSALGNVISALVDGKSKHIPYRDSKLTRLLQDSLGGNTKTLMVACLSPADNNYDETLSTLRYANRAKNIKNKPKINEDPKDALLRQYQEEISRLKAMLMGQIPAEGFEGFGLPAGTYQPPKAAITEAAPENKEATRPLSADVAAEIEAERERIRLEYEEKIAAMSAKYEEEQSNKNKLQQDIEQMKRYYEDQLAEVPDAVRNTAAHVSESSAAEGEPASTLQSEAPKQLDAEGQQLKPDQAVTGEQGESFDDYLARGEMEPDDEGPSAPMASPTLPRKDTSQALDQNEALKRLQQLEHEMVGGERATDEGLKEKRRRKLKHAEVRKLQLAKAIAKMDDDGIMLNIYSNIEEELKAKNKLLEAEKEKVRAAEIEITDLNSEFEFERIDYLDTIRKQEKQIKMLGQILDKVQPCLRRDCNYYNLDKVKAESSWDEEDGRWKIPELVVSRDKLPAAGSIMPGGRPPMPGRTGHHAPAGAQGARRDHSPGHLVNGYPMGGADLPEEDRYLQKLSRSSHEAAVDYFKPKRANQLLGSTSHTHESNYHIPPVDHQQLKGPPAALSSTKDLHGPTTPADMPVRRPQRLEALQPGKGKKGKRRHLNALEPI</sequence>
<evidence type="ECO:0000313" key="14">
    <source>
        <dbReference type="Proteomes" id="UP000694845"/>
    </source>
</evidence>
<dbReference type="Proteomes" id="UP000694845">
    <property type="component" value="Unplaced"/>
</dbReference>
<dbReference type="GeneID" id="110981134"/>
<evidence type="ECO:0000259" key="13">
    <source>
        <dbReference type="PROSITE" id="PS50067"/>
    </source>
</evidence>
<feature type="region of interest" description="Disordered" evidence="12">
    <location>
        <begin position="716"/>
        <end position="760"/>
    </location>
</feature>
<protein>
    <recommendedName>
        <fullName evidence="10">Kinesin-like protein</fullName>
    </recommendedName>
</protein>
<dbReference type="RefSeq" id="XP_022094115.1">
    <property type="nucleotide sequence ID" value="XM_022238423.1"/>
</dbReference>
<dbReference type="KEGG" id="aplc:110981134"/>
<keyword evidence="8" id="KW-0206">Cytoskeleton</keyword>
<evidence type="ECO:0000256" key="12">
    <source>
        <dbReference type="SAM" id="MobiDB-lite"/>
    </source>
</evidence>
<feature type="region of interest" description="Disordered" evidence="12">
    <location>
        <begin position="468"/>
        <end position="542"/>
    </location>
</feature>
<dbReference type="InterPro" id="IPR036961">
    <property type="entry name" value="Kinesin_motor_dom_sf"/>
</dbReference>
<evidence type="ECO:0000313" key="15">
    <source>
        <dbReference type="RefSeq" id="XP_022094115.1"/>
    </source>
</evidence>
<evidence type="ECO:0000256" key="7">
    <source>
        <dbReference type="ARBA" id="ARBA00023175"/>
    </source>
</evidence>
<dbReference type="PROSITE" id="PS50067">
    <property type="entry name" value="KINESIN_MOTOR_2"/>
    <property type="match status" value="1"/>
</dbReference>
<dbReference type="GO" id="GO:0008017">
    <property type="term" value="F:microtubule binding"/>
    <property type="evidence" value="ECO:0007669"/>
    <property type="project" value="InterPro"/>
</dbReference>
<keyword evidence="4 9" id="KW-0547">Nucleotide-binding</keyword>
<dbReference type="InterPro" id="IPR027417">
    <property type="entry name" value="P-loop_NTPase"/>
</dbReference>
<keyword evidence="3 10" id="KW-0493">Microtubule</keyword>
<evidence type="ECO:0000256" key="11">
    <source>
        <dbReference type="SAM" id="Coils"/>
    </source>
</evidence>
<reference evidence="15" key="1">
    <citation type="submission" date="2025-08" db="UniProtKB">
        <authorList>
            <consortium name="RefSeq"/>
        </authorList>
    </citation>
    <scope>IDENTIFICATION</scope>
</reference>
<dbReference type="GO" id="GO:0007018">
    <property type="term" value="P:microtubule-based movement"/>
    <property type="evidence" value="ECO:0007669"/>
    <property type="project" value="InterPro"/>
</dbReference>
<evidence type="ECO:0000256" key="3">
    <source>
        <dbReference type="ARBA" id="ARBA00022701"/>
    </source>
</evidence>
<dbReference type="AlphaFoldDB" id="A0A8B7YNT4"/>
<dbReference type="InterPro" id="IPR001752">
    <property type="entry name" value="Kinesin_motor_dom"/>
</dbReference>
<dbReference type="PANTHER" id="PTHR47969">
    <property type="entry name" value="CHROMOSOME-ASSOCIATED KINESIN KIF4A-RELATED"/>
    <property type="match status" value="1"/>
</dbReference>
<keyword evidence="7 9" id="KW-0505">Motor protein</keyword>
<feature type="compositionally biased region" description="Low complexity" evidence="12">
    <location>
        <begin position="472"/>
        <end position="483"/>
    </location>
</feature>
<dbReference type="InterPro" id="IPR027640">
    <property type="entry name" value="Kinesin-like_fam"/>
</dbReference>
<dbReference type="OrthoDB" id="3176171at2759"/>
<feature type="coiled-coil region" evidence="11">
    <location>
        <begin position="407"/>
        <end position="459"/>
    </location>
</feature>
<gene>
    <name evidence="15" type="primary">LOC110981134</name>
</gene>
<accession>A0A8B7YNT4</accession>
<keyword evidence="2" id="KW-0963">Cytoplasm</keyword>
<evidence type="ECO:0000256" key="9">
    <source>
        <dbReference type="PROSITE-ProRule" id="PRU00283"/>
    </source>
</evidence>
<keyword evidence="14" id="KW-1185">Reference proteome</keyword>
<dbReference type="GO" id="GO:0003777">
    <property type="term" value="F:microtubule motor activity"/>
    <property type="evidence" value="ECO:0007669"/>
    <property type="project" value="InterPro"/>
</dbReference>
<evidence type="ECO:0000256" key="2">
    <source>
        <dbReference type="ARBA" id="ARBA00022490"/>
    </source>
</evidence>
<comment type="subcellular location">
    <subcellularLocation>
        <location evidence="1">Cytoplasm</location>
        <location evidence="1">Cytoskeleton</location>
    </subcellularLocation>
</comment>
<dbReference type="SUPFAM" id="SSF52540">
    <property type="entry name" value="P-loop containing nucleoside triphosphate hydrolases"/>
    <property type="match status" value="1"/>
</dbReference>
<evidence type="ECO:0000256" key="6">
    <source>
        <dbReference type="ARBA" id="ARBA00023054"/>
    </source>
</evidence>
<evidence type="ECO:0000256" key="4">
    <source>
        <dbReference type="ARBA" id="ARBA00022741"/>
    </source>
</evidence>
<feature type="compositionally biased region" description="Basic residues" evidence="12">
    <location>
        <begin position="852"/>
        <end position="861"/>
    </location>
</feature>
<name>A0A8B7YNT4_ACAPL</name>
<dbReference type="FunFam" id="3.40.850.10:FF:000029">
    <property type="entry name" value="Kinesin-like protein KIF17"/>
    <property type="match status" value="1"/>
</dbReference>
<evidence type="ECO:0000256" key="10">
    <source>
        <dbReference type="RuleBase" id="RU000394"/>
    </source>
</evidence>